<protein>
    <submittedName>
        <fullName evidence="2">Uncharacterized protein</fullName>
    </submittedName>
</protein>
<dbReference type="Proteomes" id="UP000076079">
    <property type="component" value="Chromosome"/>
</dbReference>
<sequence>MTVSGAPEATNSRERAVRAAGLVVSSAGCAALLWLFVHQPTNLQELAGGVAASVGAYQINQADFDQGRQFFAGDKFVEARAAFARADPASRHAITQFYIAYSYYRQGWGRVYSDDTLFARGLEAVNRAMTLAPGGLLRVDDAALDMKSADELKAELERGLTRDASDFNPLRVLRQRR</sequence>
<evidence type="ECO:0000313" key="3">
    <source>
        <dbReference type="Proteomes" id="UP000076079"/>
    </source>
</evidence>
<reference evidence="3" key="2">
    <citation type="submission" date="2016-04" db="EMBL/GenBank/DDBJ databases">
        <title>First Complete Genome Sequence of a Subdivision 6 Acidobacterium.</title>
        <authorList>
            <person name="Huang S."/>
            <person name="Vieira S."/>
            <person name="Bunk B."/>
            <person name="Riedel T."/>
            <person name="Sproeer C."/>
            <person name="Overmann J."/>
        </authorList>
    </citation>
    <scope>NUCLEOTIDE SEQUENCE [LARGE SCALE GENOMIC DNA]</scope>
    <source>
        <strain evidence="3">DSM 100886 HEG_-6_39</strain>
    </source>
</reference>
<keyword evidence="1" id="KW-0472">Membrane</keyword>
<keyword evidence="1" id="KW-1133">Transmembrane helix</keyword>
<dbReference type="RefSeq" id="WP_162472813.1">
    <property type="nucleotide sequence ID" value="NZ_CP015136.1"/>
</dbReference>
<proteinExistence type="predicted"/>
<dbReference type="AlphaFoldDB" id="A0A143PUI6"/>
<dbReference type="STRING" id="1855912.LuPra_04724"/>
<keyword evidence="1" id="KW-0812">Transmembrane</keyword>
<dbReference type="KEGG" id="abac:LuPra_04724"/>
<evidence type="ECO:0000313" key="2">
    <source>
        <dbReference type="EMBL" id="AMY11474.1"/>
    </source>
</evidence>
<evidence type="ECO:0000256" key="1">
    <source>
        <dbReference type="SAM" id="Phobius"/>
    </source>
</evidence>
<feature type="transmembrane region" description="Helical" evidence="1">
    <location>
        <begin position="19"/>
        <end position="37"/>
    </location>
</feature>
<reference evidence="2 3" key="1">
    <citation type="journal article" date="2016" name="Genome Announc.">
        <title>First Complete Genome Sequence of a Subdivision 6 Acidobacterium Strain.</title>
        <authorList>
            <person name="Huang S."/>
            <person name="Vieira S."/>
            <person name="Bunk B."/>
            <person name="Riedel T."/>
            <person name="Sproer C."/>
            <person name="Overmann J."/>
        </authorList>
    </citation>
    <scope>NUCLEOTIDE SEQUENCE [LARGE SCALE GENOMIC DNA]</scope>
    <source>
        <strain evidence="3">DSM 100886 HEG_-6_39</strain>
    </source>
</reference>
<gene>
    <name evidence="2" type="ORF">LuPra_04724</name>
</gene>
<accession>A0A143PUI6</accession>
<dbReference type="EMBL" id="CP015136">
    <property type="protein sequence ID" value="AMY11474.1"/>
    <property type="molecule type" value="Genomic_DNA"/>
</dbReference>
<organism evidence="2 3">
    <name type="scientific">Luteitalea pratensis</name>
    <dbReference type="NCBI Taxonomy" id="1855912"/>
    <lineage>
        <taxon>Bacteria</taxon>
        <taxon>Pseudomonadati</taxon>
        <taxon>Acidobacteriota</taxon>
        <taxon>Vicinamibacteria</taxon>
        <taxon>Vicinamibacterales</taxon>
        <taxon>Vicinamibacteraceae</taxon>
        <taxon>Luteitalea</taxon>
    </lineage>
</organism>
<keyword evidence="3" id="KW-1185">Reference proteome</keyword>
<name>A0A143PUI6_LUTPR</name>